<dbReference type="Pfam" id="PF14525">
    <property type="entry name" value="AraC_binding_2"/>
    <property type="match status" value="1"/>
</dbReference>
<protein>
    <submittedName>
        <fullName evidence="5">AraC-type DNA-binding protein</fullName>
    </submittedName>
</protein>
<dbReference type="InterPro" id="IPR035418">
    <property type="entry name" value="AraC-bd_2"/>
</dbReference>
<organism evidence="5 6">
    <name type="scientific">Bradyrhizobium erythrophlei</name>
    <dbReference type="NCBI Taxonomy" id="1437360"/>
    <lineage>
        <taxon>Bacteria</taxon>
        <taxon>Pseudomonadati</taxon>
        <taxon>Pseudomonadota</taxon>
        <taxon>Alphaproteobacteria</taxon>
        <taxon>Hyphomicrobiales</taxon>
        <taxon>Nitrobacteraceae</taxon>
        <taxon>Bradyrhizobium</taxon>
    </lineage>
</organism>
<evidence type="ECO:0000256" key="2">
    <source>
        <dbReference type="ARBA" id="ARBA00023125"/>
    </source>
</evidence>
<dbReference type="GO" id="GO:0043565">
    <property type="term" value="F:sequence-specific DNA binding"/>
    <property type="evidence" value="ECO:0007669"/>
    <property type="project" value="InterPro"/>
</dbReference>
<dbReference type="PANTHER" id="PTHR46796">
    <property type="entry name" value="HTH-TYPE TRANSCRIPTIONAL ACTIVATOR RHAS-RELATED"/>
    <property type="match status" value="1"/>
</dbReference>
<dbReference type="PANTHER" id="PTHR46796:SF6">
    <property type="entry name" value="ARAC SUBFAMILY"/>
    <property type="match status" value="1"/>
</dbReference>
<dbReference type="InterPro" id="IPR009057">
    <property type="entry name" value="Homeodomain-like_sf"/>
</dbReference>
<reference evidence="5 6" key="1">
    <citation type="submission" date="2016-11" db="EMBL/GenBank/DDBJ databases">
        <authorList>
            <person name="Jaros S."/>
            <person name="Januszkiewicz K."/>
            <person name="Wedrychowicz H."/>
        </authorList>
    </citation>
    <scope>NUCLEOTIDE SEQUENCE [LARGE SCALE GENOMIC DNA]</scope>
    <source>
        <strain evidence="5 6">GAS242</strain>
    </source>
</reference>
<gene>
    <name evidence="5" type="ORF">SAMN05444169_2754</name>
</gene>
<dbReference type="AlphaFoldDB" id="A0A1M5KBU9"/>
<accession>A0A1M5KBU9</accession>
<dbReference type="Pfam" id="PF12833">
    <property type="entry name" value="HTH_18"/>
    <property type="match status" value="1"/>
</dbReference>
<evidence type="ECO:0000313" key="6">
    <source>
        <dbReference type="Proteomes" id="UP000190675"/>
    </source>
</evidence>
<dbReference type="Proteomes" id="UP000190675">
    <property type="component" value="Chromosome I"/>
</dbReference>
<evidence type="ECO:0000313" key="5">
    <source>
        <dbReference type="EMBL" id="SHG50090.1"/>
    </source>
</evidence>
<dbReference type="PROSITE" id="PS01124">
    <property type="entry name" value="HTH_ARAC_FAMILY_2"/>
    <property type="match status" value="1"/>
</dbReference>
<name>A0A1M5KBU9_9BRAD</name>
<keyword evidence="1" id="KW-0805">Transcription regulation</keyword>
<dbReference type="InterPro" id="IPR018060">
    <property type="entry name" value="HTH_AraC"/>
</dbReference>
<evidence type="ECO:0000256" key="3">
    <source>
        <dbReference type="ARBA" id="ARBA00023163"/>
    </source>
</evidence>
<sequence length="332" mass="36915">MPRDATGKIPGSPHLDFEAWKDLIRTMGGRFNPEGIEPNAFTGCVRPLRVCGFTAAEVGSNAHRVERTHRDVRLDGADHYFTMFQVAGQSAMTHNEEAARFDVGDVVLVDMARPATFFNCNAGESWKSVVLLLPRRSLVSHLGFEPRGGHYRRNGTAAGRLLLDLIRNSEEGEGTTPSPADSYMRLAVYDLVGALFAPNDPVPSRHADKLFIRVRNVIKDGFADPDFGPCEAAARAGISLRYLQKMFTQRGSTCSEFIYSFRLDQAARLLQRRAALDASQALSEIAYASGFRDYRHFARKFRHRFGHAPGGGSPEDSRALCDRNINHWLAML</sequence>
<keyword evidence="3" id="KW-0804">Transcription</keyword>
<evidence type="ECO:0000259" key="4">
    <source>
        <dbReference type="PROSITE" id="PS01124"/>
    </source>
</evidence>
<dbReference type="SMART" id="SM00342">
    <property type="entry name" value="HTH_ARAC"/>
    <property type="match status" value="1"/>
</dbReference>
<dbReference type="Gene3D" id="1.10.10.60">
    <property type="entry name" value="Homeodomain-like"/>
    <property type="match status" value="1"/>
</dbReference>
<evidence type="ECO:0000256" key="1">
    <source>
        <dbReference type="ARBA" id="ARBA00023015"/>
    </source>
</evidence>
<dbReference type="GO" id="GO:0003700">
    <property type="term" value="F:DNA-binding transcription factor activity"/>
    <property type="evidence" value="ECO:0007669"/>
    <property type="project" value="InterPro"/>
</dbReference>
<proteinExistence type="predicted"/>
<dbReference type="RefSeq" id="WP_079566438.1">
    <property type="nucleotide sequence ID" value="NZ_LT670818.1"/>
</dbReference>
<dbReference type="EMBL" id="LT670818">
    <property type="protein sequence ID" value="SHG50090.1"/>
    <property type="molecule type" value="Genomic_DNA"/>
</dbReference>
<dbReference type="OrthoDB" id="252470at2"/>
<dbReference type="InterPro" id="IPR050204">
    <property type="entry name" value="AraC_XylS_family_regulators"/>
</dbReference>
<keyword evidence="2 5" id="KW-0238">DNA-binding</keyword>
<feature type="domain" description="HTH araC/xylS-type" evidence="4">
    <location>
        <begin position="212"/>
        <end position="309"/>
    </location>
</feature>
<dbReference type="SUPFAM" id="SSF46689">
    <property type="entry name" value="Homeodomain-like"/>
    <property type="match status" value="1"/>
</dbReference>